<evidence type="ECO:0000313" key="3">
    <source>
        <dbReference type="Proteomes" id="UP000650224"/>
    </source>
</evidence>
<dbReference type="Proteomes" id="UP000650224">
    <property type="component" value="Unassembled WGS sequence"/>
</dbReference>
<dbReference type="InterPro" id="IPR039374">
    <property type="entry name" value="SIP_fam"/>
</dbReference>
<dbReference type="Pfam" id="PF08021">
    <property type="entry name" value="FAD_binding_9"/>
    <property type="match status" value="1"/>
</dbReference>
<dbReference type="PANTHER" id="PTHR30157">
    <property type="entry name" value="FERRIC REDUCTASE, NADPH-DEPENDENT"/>
    <property type="match status" value="1"/>
</dbReference>
<dbReference type="CDD" id="cd06193">
    <property type="entry name" value="siderophore_interacting"/>
    <property type="match status" value="1"/>
</dbReference>
<dbReference type="PROSITE" id="PS51384">
    <property type="entry name" value="FAD_FR"/>
    <property type="match status" value="1"/>
</dbReference>
<reference evidence="2 3" key="1">
    <citation type="submission" date="2020-08" db="EMBL/GenBank/DDBJ databases">
        <title>A Genomic Blueprint of the Chicken Gut Microbiome.</title>
        <authorList>
            <person name="Gilroy R."/>
            <person name="Ravi A."/>
            <person name="Getino M."/>
            <person name="Pursley I."/>
            <person name="Horton D.L."/>
            <person name="Alikhan N.-F."/>
            <person name="Baker D."/>
            <person name="Gharbi K."/>
            <person name="Hall N."/>
            <person name="Watson M."/>
            <person name="Adriaenssens E.M."/>
            <person name="Foster-Nyarko E."/>
            <person name="Jarju S."/>
            <person name="Secka A."/>
            <person name="Antonio M."/>
            <person name="Oren A."/>
            <person name="Chaudhuri R."/>
            <person name="La Ragione R.M."/>
            <person name="Hildebrand F."/>
            <person name="Pallen M.J."/>
        </authorList>
    </citation>
    <scope>NUCLEOTIDE SEQUENCE [LARGE SCALE GENOMIC DNA]</scope>
    <source>
        <strain evidence="2 3">Sa1YVA5</strain>
    </source>
</reference>
<gene>
    <name evidence="2" type="ORF">H9627_03260</name>
</gene>
<dbReference type="InterPro" id="IPR017927">
    <property type="entry name" value="FAD-bd_FR_type"/>
</dbReference>
<comment type="caution">
    <text evidence="2">The sequence shown here is derived from an EMBL/GenBank/DDBJ whole genome shotgun (WGS) entry which is preliminary data.</text>
</comment>
<dbReference type="Pfam" id="PF04954">
    <property type="entry name" value="SIP"/>
    <property type="match status" value="1"/>
</dbReference>
<dbReference type="EMBL" id="JACSPR010000002">
    <property type="protein sequence ID" value="MBD8029355.1"/>
    <property type="molecule type" value="Genomic_DNA"/>
</dbReference>
<name>A0A8I0HPY1_9CORY</name>
<accession>A0A8I0HPY1</accession>
<feature type="domain" description="FAD-binding FR-type" evidence="1">
    <location>
        <begin position="11"/>
        <end position="144"/>
    </location>
</feature>
<keyword evidence="3" id="KW-1185">Reference proteome</keyword>
<dbReference type="InterPro" id="IPR013113">
    <property type="entry name" value="SIP_FAD-bd"/>
</dbReference>
<dbReference type="RefSeq" id="WP_191732603.1">
    <property type="nucleotide sequence ID" value="NZ_JACSPR010000002.1"/>
</dbReference>
<dbReference type="InterPro" id="IPR017938">
    <property type="entry name" value="Riboflavin_synthase-like_b-brl"/>
</dbReference>
<dbReference type="InterPro" id="IPR039261">
    <property type="entry name" value="FNR_nucleotide-bd"/>
</dbReference>
<dbReference type="AlphaFoldDB" id="A0A8I0HPY1"/>
<protein>
    <submittedName>
        <fullName evidence="2">Siderophore-interacting protein</fullName>
    </submittedName>
</protein>
<evidence type="ECO:0000259" key="1">
    <source>
        <dbReference type="PROSITE" id="PS51384"/>
    </source>
</evidence>
<dbReference type="SUPFAM" id="SSF63380">
    <property type="entry name" value="Riboflavin synthase domain-like"/>
    <property type="match status" value="1"/>
</dbReference>
<dbReference type="Gene3D" id="3.40.50.80">
    <property type="entry name" value="Nucleotide-binding domain of ferredoxin-NADP reductase (FNR) module"/>
    <property type="match status" value="1"/>
</dbReference>
<dbReference type="Gene3D" id="2.40.30.10">
    <property type="entry name" value="Translation factors"/>
    <property type="match status" value="1"/>
</dbReference>
<dbReference type="PANTHER" id="PTHR30157:SF0">
    <property type="entry name" value="NADPH-DEPENDENT FERRIC-CHELATE REDUCTASE"/>
    <property type="match status" value="1"/>
</dbReference>
<sequence length="304" mass="32368">MNTTTRTRPTHAPVRAAVVGVDKLSEHFTRITFAAPGVGTPDVPIYDQRIKLIFPAPGHPLPDLGADWYASWCALPEDTRGVMRTYSIRALDLSTEPARLTVDFVLHPDPGPAAAWAGQAAPGQEIILVAPQRGADPSGIEFAPGAATDVVLAGDETAAPAIARILEDLGPDITGVAFIEIPTPDDALPISAPPGIEVRWLARAGAAHGTLLTPAVLGHLGAVLVDDEPPAAEPVADLVWETPQFSSLGEQVSKTRPNRHTYHWIAGESGMVTRLRRALVKDHGLDRSQVAFMGYWKHGVAMRG</sequence>
<organism evidence="2 3">
    <name type="scientific">Corynebacterium gallinarum</name>
    <dbReference type="NCBI Taxonomy" id="2762214"/>
    <lineage>
        <taxon>Bacteria</taxon>
        <taxon>Bacillati</taxon>
        <taxon>Actinomycetota</taxon>
        <taxon>Actinomycetes</taxon>
        <taxon>Mycobacteriales</taxon>
        <taxon>Corynebacteriaceae</taxon>
        <taxon>Corynebacterium</taxon>
    </lineage>
</organism>
<dbReference type="GO" id="GO:0016491">
    <property type="term" value="F:oxidoreductase activity"/>
    <property type="evidence" value="ECO:0007669"/>
    <property type="project" value="InterPro"/>
</dbReference>
<dbReference type="InterPro" id="IPR007037">
    <property type="entry name" value="SIP_rossman_dom"/>
</dbReference>
<evidence type="ECO:0000313" key="2">
    <source>
        <dbReference type="EMBL" id="MBD8029355.1"/>
    </source>
</evidence>
<proteinExistence type="predicted"/>